<reference evidence="1 2" key="1">
    <citation type="submission" date="2016-03" db="EMBL/GenBank/DDBJ databases">
        <title>Comparative genomics of the ectomycorrhizal sister species Rhizopogon vinicolor and Rhizopogon vesiculosus (Basidiomycota: Boletales) reveals a divergence of the mating type B locus.</title>
        <authorList>
            <person name="Mujic A.B."/>
            <person name="Kuo A."/>
            <person name="Tritt A."/>
            <person name="Lipzen A."/>
            <person name="Chen C."/>
            <person name="Johnson J."/>
            <person name="Sharma A."/>
            <person name="Barry K."/>
            <person name="Grigoriev I.V."/>
            <person name="Spatafora J.W."/>
        </authorList>
    </citation>
    <scope>NUCLEOTIDE SEQUENCE [LARGE SCALE GENOMIC DNA]</scope>
    <source>
        <strain evidence="1 2">AM-OR11-056</strain>
    </source>
</reference>
<dbReference type="EMBL" id="LVVM01000862">
    <property type="protein sequence ID" value="OJA19813.1"/>
    <property type="molecule type" value="Genomic_DNA"/>
</dbReference>
<comment type="caution">
    <text evidence="1">The sequence shown here is derived from an EMBL/GenBank/DDBJ whole genome shotgun (WGS) entry which is preliminary data.</text>
</comment>
<evidence type="ECO:0000313" key="2">
    <source>
        <dbReference type="Proteomes" id="UP000183567"/>
    </source>
</evidence>
<protein>
    <submittedName>
        <fullName evidence="1">Uncharacterized protein</fullName>
    </submittedName>
</protein>
<organism evidence="1 2">
    <name type="scientific">Rhizopogon vesiculosus</name>
    <dbReference type="NCBI Taxonomy" id="180088"/>
    <lineage>
        <taxon>Eukaryota</taxon>
        <taxon>Fungi</taxon>
        <taxon>Dikarya</taxon>
        <taxon>Basidiomycota</taxon>
        <taxon>Agaricomycotina</taxon>
        <taxon>Agaricomycetes</taxon>
        <taxon>Agaricomycetidae</taxon>
        <taxon>Boletales</taxon>
        <taxon>Suillineae</taxon>
        <taxon>Rhizopogonaceae</taxon>
        <taxon>Rhizopogon</taxon>
    </lineage>
</organism>
<dbReference type="Proteomes" id="UP000183567">
    <property type="component" value="Unassembled WGS sequence"/>
</dbReference>
<evidence type="ECO:0000313" key="1">
    <source>
        <dbReference type="EMBL" id="OJA19813.1"/>
    </source>
</evidence>
<accession>A0A1J8QFV3</accession>
<dbReference type="STRING" id="180088.A0A1J8QFV3"/>
<proteinExistence type="predicted"/>
<name>A0A1J8QFV3_9AGAM</name>
<gene>
    <name evidence="1" type="ORF">AZE42_14201</name>
</gene>
<sequence>MLTIHIVIELNLRSHTETSIKWREPTILKIVLTYNTLCDQLHALIRQCKGPTGAIPPQHISHDGIFQLDIDDDMAF</sequence>
<dbReference type="OrthoDB" id="3259165at2759"/>
<keyword evidence="2" id="KW-1185">Reference proteome</keyword>
<dbReference type="AlphaFoldDB" id="A0A1J8QFV3"/>